<dbReference type="InterPro" id="IPR008316">
    <property type="entry name" value="UCP029876"/>
</dbReference>
<organism evidence="1 2">
    <name type="scientific">Microbacterium jejuense</name>
    <dbReference type="NCBI Taxonomy" id="1263637"/>
    <lineage>
        <taxon>Bacteria</taxon>
        <taxon>Bacillati</taxon>
        <taxon>Actinomycetota</taxon>
        <taxon>Actinomycetes</taxon>
        <taxon>Micrococcales</taxon>
        <taxon>Microbacteriaceae</taxon>
        <taxon>Microbacterium</taxon>
    </lineage>
</organism>
<dbReference type="EMBL" id="JAEUAW010000016">
    <property type="protein sequence ID" value="MBW9095306.1"/>
    <property type="molecule type" value="Genomic_DNA"/>
</dbReference>
<dbReference type="SUPFAM" id="SSF158560">
    <property type="entry name" value="BH3980-like"/>
    <property type="match status" value="1"/>
</dbReference>
<name>A0ABS7HST1_9MICO</name>
<comment type="caution">
    <text evidence="1">The sequence shown here is derived from an EMBL/GenBank/DDBJ whole genome shotgun (WGS) entry which is preliminary data.</text>
</comment>
<gene>
    <name evidence="1" type="ORF">JNB62_16610</name>
</gene>
<accession>A0ABS7HST1</accession>
<evidence type="ECO:0000313" key="1">
    <source>
        <dbReference type="EMBL" id="MBW9095306.1"/>
    </source>
</evidence>
<dbReference type="Pfam" id="PF06304">
    <property type="entry name" value="DUF1048"/>
    <property type="match status" value="1"/>
</dbReference>
<evidence type="ECO:0000313" key="2">
    <source>
        <dbReference type="Proteomes" id="UP001196843"/>
    </source>
</evidence>
<keyword evidence="2" id="KW-1185">Reference proteome</keyword>
<dbReference type="RefSeq" id="WP_220302014.1">
    <property type="nucleotide sequence ID" value="NZ_JAEUAW010000016.1"/>
</dbReference>
<proteinExistence type="predicted"/>
<sequence length="108" mass="11828">MSIRDVIEGKKQWRAHVARVKALPSDYRVVYEEIQKYYFKVGPVGMEDGTLLPGLVEFFEQGAADGKSVRELVGEDVAAFADELIADTPTYADRYRESLAGGAGAAEA</sequence>
<reference evidence="1 2" key="1">
    <citation type="journal article" date="2021" name="MBio">
        <title>Poor Competitiveness of Bradyrhizobium in Pigeon Pea Root Colonization in Indian Soils.</title>
        <authorList>
            <person name="Chalasani D."/>
            <person name="Basu A."/>
            <person name="Pullabhotla S.V.S.R.N."/>
            <person name="Jorrin B."/>
            <person name="Neal A.L."/>
            <person name="Poole P.S."/>
            <person name="Podile A.R."/>
            <person name="Tkacz A."/>
        </authorList>
    </citation>
    <scope>NUCLEOTIDE SEQUENCE [LARGE SCALE GENOMIC DNA]</scope>
    <source>
        <strain evidence="1 2">HU14</strain>
    </source>
</reference>
<dbReference type="Proteomes" id="UP001196843">
    <property type="component" value="Unassembled WGS sequence"/>
</dbReference>
<dbReference type="Gene3D" id="1.10.1900.10">
    <property type="entry name" value="c-terminal domain of poly(a) binding protein"/>
    <property type="match status" value="1"/>
</dbReference>
<protein>
    <submittedName>
        <fullName evidence="1">DUF1048 domain-containing protein</fullName>
    </submittedName>
</protein>